<evidence type="ECO:0000259" key="2">
    <source>
        <dbReference type="Pfam" id="PF00476"/>
    </source>
</evidence>
<keyword evidence="1" id="KW-0235">DNA replication</keyword>
<dbReference type="PANTHER" id="PTHR10133">
    <property type="entry name" value="DNA POLYMERASE I"/>
    <property type="match status" value="1"/>
</dbReference>
<dbReference type="EMBL" id="BARU01028477">
    <property type="protein sequence ID" value="GAH71107.1"/>
    <property type="molecule type" value="Genomic_DNA"/>
</dbReference>
<accession>X1HNQ5</accession>
<dbReference type="GO" id="GO:0006302">
    <property type="term" value="P:double-strand break repair"/>
    <property type="evidence" value="ECO:0007669"/>
    <property type="project" value="TreeGrafter"/>
</dbReference>
<name>X1HNQ5_9ZZZZ</name>
<dbReference type="InterPro" id="IPR043502">
    <property type="entry name" value="DNA/RNA_pol_sf"/>
</dbReference>
<dbReference type="SUPFAM" id="SSF56672">
    <property type="entry name" value="DNA/RNA polymerases"/>
    <property type="match status" value="1"/>
</dbReference>
<evidence type="ECO:0000256" key="1">
    <source>
        <dbReference type="ARBA" id="ARBA00022705"/>
    </source>
</evidence>
<comment type="caution">
    <text evidence="3">The sequence shown here is derived from an EMBL/GenBank/DDBJ whole genome shotgun (WGS) entry which is preliminary data.</text>
</comment>
<sequence>MFHKGLNKSSYTHQEVLDAKTVVFGPPYGRGAESVALQLHCSVKEARAYMDAIWDPYTSAMQFMRDRVREVHETGEVRSHYGRKRRWGLITSDNVKEVEHEARNFDVQSTATDTNLLIML</sequence>
<dbReference type="GO" id="GO:0006261">
    <property type="term" value="P:DNA-templated DNA replication"/>
    <property type="evidence" value="ECO:0007669"/>
    <property type="project" value="InterPro"/>
</dbReference>
<dbReference type="AlphaFoldDB" id="X1HNQ5"/>
<gene>
    <name evidence="3" type="ORF">S03H2_45452</name>
</gene>
<organism evidence="3">
    <name type="scientific">marine sediment metagenome</name>
    <dbReference type="NCBI Taxonomy" id="412755"/>
    <lineage>
        <taxon>unclassified sequences</taxon>
        <taxon>metagenomes</taxon>
        <taxon>ecological metagenomes</taxon>
    </lineage>
</organism>
<dbReference type="GO" id="GO:0003677">
    <property type="term" value="F:DNA binding"/>
    <property type="evidence" value="ECO:0007669"/>
    <property type="project" value="InterPro"/>
</dbReference>
<dbReference type="GO" id="GO:0003887">
    <property type="term" value="F:DNA-directed DNA polymerase activity"/>
    <property type="evidence" value="ECO:0007669"/>
    <property type="project" value="InterPro"/>
</dbReference>
<feature type="domain" description="DNA-directed DNA polymerase family A palm" evidence="2">
    <location>
        <begin position="7"/>
        <end position="119"/>
    </location>
</feature>
<feature type="non-terminal residue" evidence="3">
    <location>
        <position position="120"/>
    </location>
</feature>
<evidence type="ECO:0000313" key="3">
    <source>
        <dbReference type="EMBL" id="GAH71107.1"/>
    </source>
</evidence>
<dbReference type="InterPro" id="IPR001098">
    <property type="entry name" value="DNA-dir_DNA_pol_A_palm_dom"/>
</dbReference>
<dbReference type="InterPro" id="IPR002298">
    <property type="entry name" value="DNA_polymerase_A"/>
</dbReference>
<reference evidence="3" key="1">
    <citation type="journal article" date="2014" name="Front. Microbiol.">
        <title>High frequency of phylogenetically diverse reductive dehalogenase-homologous genes in deep subseafloor sedimentary metagenomes.</title>
        <authorList>
            <person name="Kawai M."/>
            <person name="Futagami T."/>
            <person name="Toyoda A."/>
            <person name="Takaki Y."/>
            <person name="Nishi S."/>
            <person name="Hori S."/>
            <person name="Arai W."/>
            <person name="Tsubouchi T."/>
            <person name="Morono Y."/>
            <person name="Uchiyama I."/>
            <person name="Ito T."/>
            <person name="Fujiyama A."/>
            <person name="Inagaki F."/>
            <person name="Takami H."/>
        </authorList>
    </citation>
    <scope>NUCLEOTIDE SEQUENCE</scope>
    <source>
        <strain evidence="3">Expedition CK06-06</strain>
    </source>
</reference>
<proteinExistence type="predicted"/>
<dbReference type="Pfam" id="PF00476">
    <property type="entry name" value="DNA_pol_A"/>
    <property type="match status" value="1"/>
</dbReference>
<dbReference type="Gene3D" id="1.10.150.20">
    <property type="entry name" value="5' to 3' exonuclease, C-terminal subdomain"/>
    <property type="match status" value="1"/>
</dbReference>
<dbReference type="PANTHER" id="PTHR10133:SF27">
    <property type="entry name" value="DNA POLYMERASE NU"/>
    <property type="match status" value="1"/>
</dbReference>
<protein>
    <recommendedName>
        <fullName evidence="2">DNA-directed DNA polymerase family A palm domain-containing protein</fullName>
    </recommendedName>
</protein>